<dbReference type="OrthoDB" id="1391316at2"/>
<proteinExistence type="predicted"/>
<gene>
    <name evidence="1" type="ORF">SAMN06265377_3531</name>
</gene>
<name>A0A285MWW1_9FLAO</name>
<sequence length="486" mass="55589">MKFQGIVFSVACFLILQAPIFSQEKVIEVNIEPDYAVKLAEFTPSGNFYIMEFAKDKDYKTRYRAFDSNFNLFQTITADKKIDGFEIGAISSIGNYFTYQRKINEWSLASDTELDMNNLTDKDFLISLEVLSKGYHVAIGKEIIDKKIKLFSNGAWINSEDVYSESHYMLRTSMADKKTTVFKIEVPEGCYFNGGSTKVLYHDNEHFLVSFYLEGNKTNKTYRVATYDYEGNLLGYVDVSLDILDSNNESFAYANLENGSFATVTVTKYYGLGNTVGNTDLDQYGFATVNAHCNIKYDPYEKAIYVYAGIKPKKGDSSILIYKYDTSGSLLWQRQHQLSDTQLRYLNSFNRYLSFDIYPQFIGVSVNSTKGKSYCDFYIVDKNTSEMIAQEKYDKYGFYSNSGFYDVKSKFSGLDSEYEKITGYKNLKLDRSIIYAALYSSAFKEHLNGLNNDGEFLIKGVFMDQGLNTVMSSKKGNKITFSRFKL</sequence>
<dbReference type="AlphaFoldDB" id="A0A285MWW1"/>
<evidence type="ECO:0000313" key="2">
    <source>
        <dbReference type="Proteomes" id="UP000219048"/>
    </source>
</evidence>
<dbReference type="EMBL" id="OBEH01000006">
    <property type="protein sequence ID" value="SNZ01689.1"/>
    <property type="molecule type" value="Genomic_DNA"/>
</dbReference>
<accession>A0A285MWW1</accession>
<evidence type="ECO:0000313" key="1">
    <source>
        <dbReference type="EMBL" id="SNZ01689.1"/>
    </source>
</evidence>
<organism evidence="1 2">
    <name type="scientific">Flagellimonas pacifica</name>
    <dbReference type="NCBI Taxonomy" id="1247520"/>
    <lineage>
        <taxon>Bacteria</taxon>
        <taxon>Pseudomonadati</taxon>
        <taxon>Bacteroidota</taxon>
        <taxon>Flavobacteriia</taxon>
        <taxon>Flavobacteriales</taxon>
        <taxon>Flavobacteriaceae</taxon>
        <taxon>Flagellimonas</taxon>
    </lineage>
</organism>
<reference evidence="2" key="1">
    <citation type="submission" date="2017-09" db="EMBL/GenBank/DDBJ databases">
        <authorList>
            <person name="Varghese N."/>
            <person name="Submissions S."/>
        </authorList>
    </citation>
    <scope>NUCLEOTIDE SEQUENCE [LARGE SCALE GENOMIC DNA]</scope>
    <source>
        <strain evidence="2">DSM 25885</strain>
    </source>
</reference>
<keyword evidence="2" id="KW-1185">Reference proteome</keyword>
<dbReference type="RefSeq" id="WP_097047119.1">
    <property type="nucleotide sequence ID" value="NZ_OBEH01000006.1"/>
</dbReference>
<protein>
    <submittedName>
        <fullName evidence="1">Uncharacterized protein</fullName>
    </submittedName>
</protein>
<dbReference type="Proteomes" id="UP000219048">
    <property type="component" value="Unassembled WGS sequence"/>
</dbReference>